<keyword evidence="7 9" id="KW-0505">Motor protein</keyword>
<dbReference type="KEGG" id="msym:MSY001_3193"/>
<dbReference type="VEuPathDB" id="FungiDB:MSYG_1862"/>
<feature type="binding site" evidence="9">
    <location>
        <begin position="87"/>
        <end position="94"/>
    </location>
    <ligand>
        <name>ATP</name>
        <dbReference type="ChEBI" id="CHEBI:30616"/>
    </ligand>
</feature>
<feature type="region of interest" description="Disordered" evidence="12">
    <location>
        <begin position="403"/>
        <end position="428"/>
    </location>
</feature>
<dbReference type="CDD" id="cd23649">
    <property type="entry name" value="Khc_CBD_cc"/>
    <property type="match status" value="1"/>
</dbReference>
<dbReference type="OMA" id="QKSAEPY"/>
<dbReference type="InterPro" id="IPR027417">
    <property type="entry name" value="P-loop_NTPase"/>
</dbReference>
<feature type="coiled-coil region" evidence="11">
    <location>
        <begin position="692"/>
        <end position="809"/>
    </location>
</feature>
<evidence type="ECO:0000256" key="2">
    <source>
        <dbReference type="ARBA" id="ARBA00022490"/>
    </source>
</evidence>
<dbReference type="SUPFAM" id="SSF52540">
    <property type="entry name" value="P-loop containing nucleoside triphosphate hydrolases"/>
    <property type="match status" value="1"/>
</dbReference>
<dbReference type="FunFam" id="3.40.850.10:FF:000031">
    <property type="entry name" value="Kinesin-like protein"/>
    <property type="match status" value="1"/>
</dbReference>
<evidence type="ECO:0000313" key="13">
    <source>
        <dbReference type="EMBL" id="SHO77522.1"/>
    </source>
</evidence>
<dbReference type="PANTHER" id="PTHR47968:SF75">
    <property type="entry name" value="CENTROMERE-ASSOCIATED PROTEIN E"/>
    <property type="match status" value="1"/>
</dbReference>
<dbReference type="PROSITE" id="PS50067">
    <property type="entry name" value="KINESIN_MOTOR_2"/>
    <property type="match status" value="1"/>
</dbReference>
<organism evidence="13 14">
    <name type="scientific">Malassezia sympodialis (strain ATCC 42132)</name>
    <name type="common">Atopic eczema-associated yeast</name>
    <dbReference type="NCBI Taxonomy" id="1230383"/>
    <lineage>
        <taxon>Eukaryota</taxon>
        <taxon>Fungi</taxon>
        <taxon>Dikarya</taxon>
        <taxon>Basidiomycota</taxon>
        <taxon>Ustilaginomycotina</taxon>
        <taxon>Malasseziomycetes</taxon>
        <taxon>Malasseziales</taxon>
        <taxon>Malasseziaceae</taxon>
        <taxon>Malassezia</taxon>
    </lineage>
</organism>
<evidence type="ECO:0000256" key="6">
    <source>
        <dbReference type="ARBA" id="ARBA00023054"/>
    </source>
</evidence>
<dbReference type="InterPro" id="IPR001752">
    <property type="entry name" value="Kinesin_motor_dom"/>
</dbReference>
<dbReference type="PROSITE" id="PS00411">
    <property type="entry name" value="KINESIN_MOTOR_1"/>
    <property type="match status" value="1"/>
</dbReference>
<feature type="region of interest" description="Disordered" evidence="12">
    <location>
        <begin position="823"/>
        <end position="850"/>
    </location>
</feature>
<evidence type="ECO:0000256" key="10">
    <source>
        <dbReference type="RuleBase" id="RU000394"/>
    </source>
</evidence>
<gene>
    <name evidence="13" type="ORF">MSYG_1862</name>
</gene>
<evidence type="ECO:0000256" key="12">
    <source>
        <dbReference type="SAM" id="MobiDB-lite"/>
    </source>
</evidence>
<evidence type="ECO:0000313" key="14">
    <source>
        <dbReference type="Proteomes" id="UP000186303"/>
    </source>
</evidence>
<dbReference type="InterPro" id="IPR036961">
    <property type="entry name" value="Kinesin_motor_dom_sf"/>
</dbReference>
<comment type="similarity">
    <text evidence="9 10">Belongs to the TRAFAC class myosin-kinesin ATPase superfamily. Kinesin family.</text>
</comment>
<keyword evidence="3 10" id="KW-0493">Microtubule</keyword>
<comment type="subcellular location">
    <subcellularLocation>
        <location evidence="1">Cytoplasm</location>
        <location evidence="1">Cytoskeleton</location>
    </subcellularLocation>
</comment>
<dbReference type="SMART" id="SM00129">
    <property type="entry name" value="KISc"/>
    <property type="match status" value="1"/>
</dbReference>
<evidence type="ECO:0000256" key="11">
    <source>
        <dbReference type="SAM" id="Coils"/>
    </source>
</evidence>
<keyword evidence="2" id="KW-0963">Cytoplasm</keyword>
<name>M5EC66_MALS4</name>
<dbReference type="GO" id="GO:0007018">
    <property type="term" value="P:microtubule-based movement"/>
    <property type="evidence" value="ECO:0007669"/>
    <property type="project" value="InterPro"/>
</dbReference>
<dbReference type="InterPro" id="IPR059182">
    <property type="entry name" value="Khc_C"/>
</dbReference>
<keyword evidence="6 11" id="KW-0175">Coiled coil</keyword>
<dbReference type="CDD" id="cd01369">
    <property type="entry name" value="KISc_KHC_KIF5"/>
    <property type="match status" value="1"/>
</dbReference>
<dbReference type="PANTHER" id="PTHR47968">
    <property type="entry name" value="CENTROMERE PROTEIN E"/>
    <property type="match status" value="1"/>
</dbReference>
<keyword evidence="4 9" id="KW-0547">Nucleotide-binding</keyword>
<dbReference type="Pfam" id="PF00225">
    <property type="entry name" value="Kinesin"/>
    <property type="match status" value="1"/>
</dbReference>
<dbReference type="GO" id="GO:0008017">
    <property type="term" value="F:microtubule binding"/>
    <property type="evidence" value="ECO:0007669"/>
    <property type="project" value="InterPro"/>
</dbReference>
<evidence type="ECO:0000256" key="9">
    <source>
        <dbReference type="PROSITE-ProRule" id="PRU00283"/>
    </source>
</evidence>
<evidence type="ECO:0000256" key="4">
    <source>
        <dbReference type="ARBA" id="ARBA00022741"/>
    </source>
</evidence>
<dbReference type="GO" id="GO:0005524">
    <property type="term" value="F:ATP binding"/>
    <property type="evidence" value="ECO:0007669"/>
    <property type="project" value="UniProtKB-UniRule"/>
</dbReference>
<dbReference type="PRINTS" id="PR00380">
    <property type="entry name" value="KINESINHEAVY"/>
</dbReference>
<dbReference type="InterPro" id="IPR019821">
    <property type="entry name" value="Kinesin_motor_CS"/>
</dbReference>
<evidence type="ECO:0000256" key="7">
    <source>
        <dbReference type="ARBA" id="ARBA00023175"/>
    </source>
</evidence>
<feature type="compositionally biased region" description="Polar residues" evidence="12">
    <location>
        <begin position="403"/>
        <end position="412"/>
    </location>
</feature>
<evidence type="ECO:0000256" key="3">
    <source>
        <dbReference type="ARBA" id="ARBA00022701"/>
    </source>
</evidence>
<evidence type="ECO:0000256" key="5">
    <source>
        <dbReference type="ARBA" id="ARBA00022840"/>
    </source>
</evidence>
<accession>M5EC66</accession>
<dbReference type="GO" id="GO:0005874">
    <property type="term" value="C:microtubule"/>
    <property type="evidence" value="ECO:0007669"/>
    <property type="project" value="UniProtKB-KW"/>
</dbReference>
<evidence type="ECO:0000256" key="1">
    <source>
        <dbReference type="ARBA" id="ARBA00004245"/>
    </source>
</evidence>
<dbReference type="Gene3D" id="3.40.850.10">
    <property type="entry name" value="Kinesin motor domain"/>
    <property type="match status" value="1"/>
</dbReference>
<dbReference type="HOGENOM" id="CLU_001485_3_0_1"/>
<dbReference type="RefSeq" id="XP_018741682.1">
    <property type="nucleotide sequence ID" value="XM_018885087.1"/>
</dbReference>
<dbReference type="InterPro" id="IPR027640">
    <property type="entry name" value="Kinesin-like_fam"/>
</dbReference>
<dbReference type="OrthoDB" id="3176171at2759"/>
<sequence>MSANVKVVARFRPVSSHTETVNKGDDAIVVSHDDEASVRVTYGTGSHFVFDRVFPMHTPQVDIFEYSIKNTVEDVLQGYNGTIFAYGQTGSGKTYTMMGPDIQDEHSRGIIPRLTDQIFQSIYASPPMIEYVVKVSFMEIYMEKIRDLLALDRDNLPIQEDRTKGVHVKGLSEYYMSSPDEVYEMIRQGTAARAVSATKMNTESSRSHSIFTVTVQQRHTETGASKSGTLYLVDLAGSEKVGKTGASGQTLEEAKKINKSLSTLGMVINALTDGKSSHVPYRDSKLTRILQESLGGNSRTTLIVNCSPAAYNAEETLSTLRFGMRAKSIKNNARINVELSPAELREQLKKASVQSQGLRRHADRLEQEVTEWRAGRAVPEDTWTPLLMDGHTIASMNAKIPANTDTNSQAESVSAPMPTKNELEREQELEQRTRLLESQLSEARIKLDQVSFHNKDLSDQVSMLEKKVATTEAAAAAAASAAGKSTREERVKTMLQSMGEMSVPVDAVLELVERLRVACRAGGPIPLSLKELQSLENALMHSQVALSEQIQHGRILAQENALLQNQKSVLSDRNAALQQRYDLITNQIGALEHGLRVGDENAMQLAELRDMLEEHTSAQKLSTSSEATHLEQLLAIRSEETAGLTRSLDDLRASHEEQRRAMELLSTSLTQGESAGPDPAVVQRLVDASWQMERARELVTLRLREYERLKEQLMHGLKERSERIVDMEMELEQTQDHYRLLIQSLNLKTQQQKMSLLERRLEQLTVVQQRLIEQNTTLKRDVALAEKRLAARTERIEELEANLENLEPAWPNGSDVHARIAKPLRGGGRGKLGTPSQAEAHGRASPTKPSRWFFAAK</sequence>
<keyword evidence="14" id="KW-1185">Reference proteome</keyword>
<dbReference type="Proteomes" id="UP000186303">
    <property type="component" value="Chromosome 3"/>
</dbReference>
<reference evidence="14" key="1">
    <citation type="journal article" date="2017" name="Nucleic Acids Res.">
        <title>Proteogenomics produces comprehensive and highly accurate protein-coding gene annotation in a complete genome assembly of Malassezia sympodialis.</title>
        <authorList>
            <person name="Zhu Y."/>
            <person name="Engstroem P.G."/>
            <person name="Tellgren-Roth C."/>
            <person name="Baudo C.D."/>
            <person name="Kennell J.C."/>
            <person name="Sun S."/>
            <person name="Billmyre R.B."/>
            <person name="Schroeder M.S."/>
            <person name="Andersson A."/>
            <person name="Holm T."/>
            <person name="Sigurgeirsson B."/>
            <person name="Wu G."/>
            <person name="Sankaranarayanan S.R."/>
            <person name="Siddharthan R."/>
            <person name="Sanyal K."/>
            <person name="Lundeberg J."/>
            <person name="Nystedt B."/>
            <person name="Boekhout T."/>
            <person name="Dawson T.L. Jr."/>
            <person name="Heitman J."/>
            <person name="Scheynius A."/>
            <person name="Lehtioe J."/>
        </authorList>
    </citation>
    <scope>NUCLEOTIDE SEQUENCE [LARGE SCALE GENOMIC DNA]</scope>
    <source>
        <strain evidence="14">ATCC 42132</strain>
    </source>
</reference>
<keyword evidence="5 9" id="KW-0067">ATP-binding</keyword>
<protein>
    <recommendedName>
        <fullName evidence="10">Kinesin-like protein</fullName>
    </recommendedName>
</protein>
<dbReference type="STRING" id="1230383.M5EC66"/>
<dbReference type="EMBL" id="LT671823">
    <property type="protein sequence ID" value="SHO77522.1"/>
    <property type="molecule type" value="Genomic_DNA"/>
</dbReference>
<dbReference type="AlphaFoldDB" id="M5EC66"/>
<proteinExistence type="inferred from homology"/>
<evidence type="ECO:0000256" key="8">
    <source>
        <dbReference type="ARBA" id="ARBA00023212"/>
    </source>
</evidence>
<keyword evidence="8" id="KW-0206">Cytoskeleton</keyword>
<dbReference type="GO" id="GO:0003777">
    <property type="term" value="F:microtubule motor activity"/>
    <property type="evidence" value="ECO:0007669"/>
    <property type="project" value="InterPro"/>
</dbReference>